<dbReference type="InterPro" id="IPR041796">
    <property type="entry name" value="Mre11_N"/>
</dbReference>
<dbReference type="OrthoDB" id="9773856at2"/>
<evidence type="ECO:0000256" key="1">
    <source>
        <dbReference type="ARBA" id="ARBA00022801"/>
    </source>
</evidence>
<dbReference type="InterPro" id="IPR004843">
    <property type="entry name" value="Calcineurin-like_PHP"/>
</dbReference>
<dbReference type="InterPro" id="IPR029052">
    <property type="entry name" value="Metallo-depent_PP-like"/>
</dbReference>
<dbReference type="Gene3D" id="3.60.21.10">
    <property type="match status" value="1"/>
</dbReference>
<evidence type="ECO:0000259" key="2">
    <source>
        <dbReference type="Pfam" id="PF00149"/>
    </source>
</evidence>
<reference evidence="3 4" key="1">
    <citation type="submission" date="2017-06" db="EMBL/GenBank/DDBJ databases">
        <title>Draft Genome Sequence of Natranaerobius trueperi halophilic, alkalithermophilic bacteria from soda lakes.</title>
        <authorList>
            <person name="Zhao B."/>
        </authorList>
    </citation>
    <scope>NUCLEOTIDE SEQUENCE [LARGE SCALE GENOMIC DNA]</scope>
    <source>
        <strain evidence="3 4">DSM 18760</strain>
    </source>
</reference>
<dbReference type="PANTHER" id="PTHR30337">
    <property type="entry name" value="COMPONENT OF ATP-DEPENDENT DSDNA EXONUCLEASE"/>
    <property type="match status" value="1"/>
</dbReference>
<protein>
    <submittedName>
        <fullName evidence="3">Serine/threonine protein phosphatase</fullName>
    </submittedName>
</protein>
<dbReference type="Proteomes" id="UP000214588">
    <property type="component" value="Unassembled WGS sequence"/>
</dbReference>
<dbReference type="RefSeq" id="WP_089022691.1">
    <property type="nucleotide sequence ID" value="NZ_NIQC01000003.1"/>
</dbReference>
<keyword evidence="1" id="KW-0378">Hydrolase</keyword>
<dbReference type="GO" id="GO:0016787">
    <property type="term" value="F:hydrolase activity"/>
    <property type="evidence" value="ECO:0007669"/>
    <property type="project" value="UniProtKB-KW"/>
</dbReference>
<organism evidence="3 4">
    <name type="scientific">Natranaerobius trueperi</name>
    <dbReference type="NCBI Taxonomy" id="759412"/>
    <lineage>
        <taxon>Bacteria</taxon>
        <taxon>Bacillati</taxon>
        <taxon>Bacillota</taxon>
        <taxon>Clostridia</taxon>
        <taxon>Natranaerobiales</taxon>
        <taxon>Natranaerobiaceae</taxon>
        <taxon>Natranaerobius</taxon>
    </lineage>
</organism>
<dbReference type="Pfam" id="PF00149">
    <property type="entry name" value="Metallophos"/>
    <property type="match status" value="1"/>
</dbReference>
<keyword evidence="4" id="KW-1185">Reference proteome</keyword>
<dbReference type="CDD" id="cd00840">
    <property type="entry name" value="MPP_Mre11_N"/>
    <property type="match status" value="1"/>
</dbReference>
<accession>A0A226C0B5</accession>
<dbReference type="SUPFAM" id="SSF56300">
    <property type="entry name" value="Metallo-dependent phosphatases"/>
    <property type="match status" value="1"/>
</dbReference>
<sequence length="381" mass="44709">MTKILHTADLHLKKVHDERWKALEQIIDTGEKEDIDLLVITGDLFESDIYADRLRSNLRQVFCDLDFETVIIPGNHDRYSFQEGMFFGENVTVINDIEKPFYEPGGLNLIICGIPYEPLKRKEVYRRLRVFDNSIQDKNKHQILLYHGDLLDLSIRTTDYGEEVEMTEEGYMPVRLSYFRNLNFDYVLAGHFHTNFYCKNIKQDKYFVYSGSPVSITSKEKGQRSINLVVLGEQPKQLYLDSYHKKEVDLELDPVSDTSLETVFSKLHNILDNTHYNADLTLNISGYFNQSELEVSEEQLYERLCKTLEDSKSKSNIVDYQVNFQIKDMKEIIENELFQKFIQELEEDELVNSNIYLKSMTKEEKKKALRNIFFQAMSGVE</sequence>
<evidence type="ECO:0000313" key="4">
    <source>
        <dbReference type="Proteomes" id="UP000214588"/>
    </source>
</evidence>
<gene>
    <name evidence="3" type="ORF">CDO51_02350</name>
</gene>
<feature type="domain" description="Calcineurin-like phosphoesterase" evidence="2">
    <location>
        <begin position="3"/>
        <end position="194"/>
    </location>
</feature>
<proteinExistence type="predicted"/>
<comment type="caution">
    <text evidence="3">The sequence shown here is derived from an EMBL/GenBank/DDBJ whole genome shotgun (WGS) entry which is preliminary data.</text>
</comment>
<name>A0A226C0B5_9FIRM</name>
<dbReference type="EMBL" id="NIQC01000003">
    <property type="protein sequence ID" value="OWZ84621.1"/>
    <property type="molecule type" value="Genomic_DNA"/>
</dbReference>
<dbReference type="InterPro" id="IPR050535">
    <property type="entry name" value="DNA_Repair-Maintenance_Comp"/>
</dbReference>
<evidence type="ECO:0000313" key="3">
    <source>
        <dbReference type="EMBL" id="OWZ84621.1"/>
    </source>
</evidence>
<dbReference type="AlphaFoldDB" id="A0A226C0B5"/>